<keyword evidence="3" id="KW-0238">DNA-binding</keyword>
<comment type="caution">
    <text evidence="6">The sequence shown here is derived from an EMBL/GenBank/DDBJ whole genome shotgun (WGS) entry which is preliminary data.</text>
</comment>
<dbReference type="Pfam" id="PF00126">
    <property type="entry name" value="HTH_1"/>
    <property type="match status" value="1"/>
</dbReference>
<dbReference type="PANTHER" id="PTHR30346:SF28">
    <property type="entry name" value="HTH-TYPE TRANSCRIPTIONAL REGULATOR CYNR"/>
    <property type="match status" value="1"/>
</dbReference>
<dbReference type="SUPFAM" id="SSF46785">
    <property type="entry name" value="Winged helix' DNA-binding domain"/>
    <property type="match status" value="1"/>
</dbReference>
<gene>
    <name evidence="6" type="ORF">LNKW23_31920</name>
</gene>
<dbReference type="Proteomes" id="UP001239909">
    <property type="component" value="Unassembled WGS sequence"/>
</dbReference>
<accession>A0ABQ6LR99</accession>
<dbReference type="Gene3D" id="3.40.190.10">
    <property type="entry name" value="Periplasmic binding protein-like II"/>
    <property type="match status" value="2"/>
</dbReference>
<dbReference type="InterPro" id="IPR005119">
    <property type="entry name" value="LysR_subst-bd"/>
</dbReference>
<evidence type="ECO:0000259" key="5">
    <source>
        <dbReference type="PROSITE" id="PS50931"/>
    </source>
</evidence>
<protein>
    <submittedName>
        <fullName evidence="6">LysR family transcriptional regulator</fullName>
    </submittedName>
</protein>
<evidence type="ECO:0000313" key="6">
    <source>
        <dbReference type="EMBL" id="GMG83978.1"/>
    </source>
</evidence>
<sequence>MELSQIRYFLAACQTLNFTRAAEACDVAVPTLSRAISKLEEELGGQLFRRERHLTHLTDLGRLMQTHLAAAHAATDAARTEAEKYAAAETRLRIGVISTISASHLVNFLRALAERAPGLDLDIWESHCADIAAALENAEIDIALMTQPSYAPSLRAEKLYEEPYLVAFAPGHRFEAMNAVPLAELDGEDYVKRLHCEFPSNFRRLGIDLPYRGVRVRYSTEREDWVQSMVASGLGCTLMPQFLPIMRGIQTRQIVDPVVTRTVSVVTRSGRRHSAAVEHALATARALRWQEILPAAQMD</sequence>
<comment type="similarity">
    <text evidence="1">Belongs to the LysR transcriptional regulatory family.</text>
</comment>
<evidence type="ECO:0000256" key="2">
    <source>
        <dbReference type="ARBA" id="ARBA00023015"/>
    </source>
</evidence>
<organism evidence="6 7">
    <name type="scientific">Paralimibaculum aggregatum</name>
    <dbReference type="NCBI Taxonomy" id="3036245"/>
    <lineage>
        <taxon>Bacteria</taxon>
        <taxon>Pseudomonadati</taxon>
        <taxon>Pseudomonadota</taxon>
        <taxon>Alphaproteobacteria</taxon>
        <taxon>Rhodobacterales</taxon>
        <taxon>Paracoccaceae</taxon>
        <taxon>Paralimibaculum</taxon>
    </lineage>
</organism>
<dbReference type="Pfam" id="PF03466">
    <property type="entry name" value="LysR_substrate"/>
    <property type="match status" value="1"/>
</dbReference>
<name>A0ABQ6LR99_9RHOB</name>
<evidence type="ECO:0000256" key="4">
    <source>
        <dbReference type="ARBA" id="ARBA00023163"/>
    </source>
</evidence>
<keyword evidence="7" id="KW-1185">Reference proteome</keyword>
<feature type="domain" description="HTH lysR-type" evidence="5">
    <location>
        <begin position="1"/>
        <end position="58"/>
    </location>
</feature>
<evidence type="ECO:0000256" key="1">
    <source>
        <dbReference type="ARBA" id="ARBA00009437"/>
    </source>
</evidence>
<dbReference type="SUPFAM" id="SSF53850">
    <property type="entry name" value="Periplasmic binding protein-like II"/>
    <property type="match status" value="1"/>
</dbReference>
<evidence type="ECO:0000256" key="3">
    <source>
        <dbReference type="ARBA" id="ARBA00023125"/>
    </source>
</evidence>
<keyword evidence="2" id="KW-0805">Transcription regulation</keyword>
<dbReference type="Gene3D" id="1.10.10.10">
    <property type="entry name" value="Winged helix-like DNA-binding domain superfamily/Winged helix DNA-binding domain"/>
    <property type="match status" value="1"/>
</dbReference>
<evidence type="ECO:0000313" key="7">
    <source>
        <dbReference type="Proteomes" id="UP001239909"/>
    </source>
</evidence>
<reference evidence="6 7" key="1">
    <citation type="submission" date="2023-04" db="EMBL/GenBank/DDBJ databases">
        <title>Marinoamorphus aggregata gen. nov., sp. Nov., isolate from tissue of brittle star Ophioplocus japonicus.</title>
        <authorList>
            <person name="Kawano K."/>
            <person name="Sawayama S."/>
            <person name="Nakagawa S."/>
        </authorList>
    </citation>
    <scope>NUCLEOTIDE SEQUENCE [LARGE SCALE GENOMIC DNA]</scope>
    <source>
        <strain evidence="6 7">NKW23</strain>
    </source>
</reference>
<dbReference type="RefSeq" id="WP_285672870.1">
    <property type="nucleotide sequence ID" value="NZ_BSYI01000027.1"/>
</dbReference>
<dbReference type="PRINTS" id="PR00039">
    <property type="entry name" value="HTHLYSR"/>
</dbReference>
<dbReference type="InterPro" id="IPR036388">
    <property type="entry name" value="WH-like_DNA-bd_sf"/>
</dbReference>
<dbReference type="EMBL" id="BSYI01000027">
    <property type="protein sequence ID" value="GMG83978.1"/>
    <property type="molecule type" value="Genomic_DNA"/>
</dbReference>
<proteinExistence type="inferred from homology"/>
<dbReference type="InterPro" id="IPR036390">
    <property type="entry name" value="WH_DNA-bd_sf"/>
</dbReference>
<dbReference type="CDD" id="cd05466">
    <property type="entry name" value="PBP2_LTTR_substrate"/>
    <property type="match status" value="1"/>
</dbReference>
<keyword evidence="4" id="KW-0804">Transcription</keyword>
<dbReference type="PANTHER" id="PTHR30346">
    <property type="entry name" value="TRANSCRIPTIONAL DUAL REGULATOR HCAR-RELATED"/>
    <property type="match status" value="1"/>
</dbReference>
<dbReference type="PROSITE" id="PS50931">
    <property type="entry name" value="HTH_LYSR"/>
    <property type="match status" value="1"/>
</dbReference>
<dbReference type="InterPro" id="IPR000847">
    <property type="entry name" value="LysR_HTH_N"/>
</dbReference>